<dbReference type="EMBL" id="CP106877">
    <property type="protein sequence ID" value="WAA12043.1"/>
    <property type="molecule type" value="Genomic_DNA"/>
</dbReference>
<proteinExistence type="predicted"/>
<dbReference type="GO" id="GO:0043937">
    <property type="term" value="P:regulation of sporulation"/>
    <property type="evidence" value="ECO:0007669"/>
    <property type="project" value="InterPro"/>
</dbReference>
<protein>
    <submittedName>
        <fullName evidence="1">Aspartyl-phosphate phosphatase Spo0E family protein</fullName>
    </submittedName>
</protein>
<organism evidence="1 2">
    <name type="scientific">Fervidibacillus halotolerans</name>
    <dbReference type="NCBI Taxonomy" id="2980027"/>
    <lineage>
        <taxon>Bacteria</taxon>
        <taxon>Bacillati</taxon>
        <taxon>Bacillota</taxon>
        <taxon>Bacilli</taxon>
        <taxon>Bacillales</taxon>
        <taxon>Bacillaceae</taxon>
        <taxon>Fervidibacillus</taxon>
    </lineage>
</organism>
<gene>
    <name evidence="1" type="ORF">OE105_10725</name>
</gene>
<dbReference type="InterPro" id="IPR037208">
    <property type="entry name" value="Spo0E-like_sf"/>
</dbReference>
<dbReference type="Gene3D" id="4.10.280.10">
    <property type="entry name" value="Helix-loop-helix DNA-binding domain"/>
    <property type="match status" value="1"/>
</dbReference>
<reference evidence="1" key="1">
    <citation type="submission" date="2022-09" db="EMBL/GenBank/DDBJ databases">
        <title>Complete Genomes of Fervidibacillus albus and Fervidibacillus halotolerans isolated from tidal flat sediments.</title>
        <authorList>
            <person name="Kwon K.K."/>
            <person name="Yang S.-H."/>
            <person name="Park M.J."/>
            <person name="Oh H.-M."/>
        </authorList>
    </citation>
    <scope>NUCLEOTIDE SEQUENCE</scope>
    <source>
        <strain evidence="1">MEBiC13594</strain>
    </source>
</reference>
<dbReference type="SUPFAM" id="SSF140500">
    <property type="entry name" value="BAS1536-like"/>
    <property type="match status" value="1"/>
</dbReference>
<dbReference type="RefSeq" id="WP_275420173.1">
    <property type="nucleotide sequence ID" value="NZ_CP106877.1"/>
</dbReference>
<dbReference type="AlphaFoldDB" id="A0A9E8LYD8"/>
<accession>A0A9E8LYD8</accession>
<dbReference type="KEGG" id="fhl:OE105_10725"/>
<dbReference type="GO" id="GO:0046983">
    <property type="term" value="F:protein dimerization activity"/>
    <property type="evidence" value="ECO:0007669"/>
    <property type="project" value="InterPro"/>
</dbReference>
<evidence type="ECO:0000313" key="2">
    <source>
        <dbReference type="Proteomes" id="UP001164726"/>
    </source>
</evidence>
<evidence type="ECO:0000313" key="1">
    <source>
        <dbReference type="EMBL" id="WAA12043.1"/>
    </source>
</evidence>
<dbReference type="Proteomes" id="UP001164726">
    <property type="component" value="Chromosome"/>
</dbReference>
<sequence>MNPLYPHFDRDIEKLREKMCELINEEGYSSRNVIKVSQELDKLIFQYQKKRVNVEQ</sequence>
<dbReference type="InterPro" id="IPR036638">
    <property type="entry name" value="HLH_DNA-bd_sf"/>
</dbReference>
<dbReference type="Pfam" id="PF09388">
    <property type="entry name" value="SpoOE-like"/>
    <property type="match status" value="1"/>
</dbReference>
<name>A0A9E8LYD8_9BACI</name>
<dbReference type="InterPro" id="IPR018540">
    <property type="entry name" value="Spo0E-like"/>
</dbReference>
<keyword evidence="2" id="KW-1185">Reference proteome</keyword>